<evidence type="ECO:0000256" key="1">
    <source>
        <dbReference type="SAM" id="MobiDB-lite"/>
    </source>
</evidence>
<dbReference type="AlphaFoldDB" id="A0A835RRU7"/>
<feature type="region of interest" description="Disordered" evidence="1">
    <location>
        <begin position="270"/>
        <end position="289"/>
    </location>
</feature>
<organism evidence="2 3">
    <name type="scientific">Vanilla planifolia</name>
    <name type="common">Vanilla</name>
    <dbReference type="NCBI Taxonomy" id="51239"/>
    <lineage>
        <taxon>Eukaryota</taxon>
        <taxon>Viridiplantae</taxon>
        <taxon>Streptophyta</taxon>
        <taxon>Embryophyta</taxon>
        <taxon>Tracheophyta</taxon>
        <taxon>Spermatophyta</taxon>
        <taxon>Magnoliopsida</taxon>
        <taxon>Liliopsida</taxon>
        <taxon>Asparagales</taxon>
        <taxon>Orchidaceae</taxon>
        <taxon>Vanilloideae</taxon>
        <taxon>Vanilleae</taxon>
        <taxon>Vanilla</taxon>
    </lineage>
</organism>
<dbReference type="PANTHER" id="PTHR31659">
    <property type="entry name" value="PROTEIN: UPF0503-LIKE PROTEIN, PUTATIVE (DUF740)-RELATED"/>
    <property type="match status" value="1"/>
</dbReference>
<dbReference type="Proteomes" id="UP000639772">
    <property type="component" value="Unassembled WGS sequence"/>
</dbReference>
<dbReference type="EMBL" id="JADCNM010000002">
    <property type="protein sequence ID" value="KAG0493621.1"/>
    <property type="molecule type" value="Genomic_DNA"/>
</dbReference>
<protein>
    <submittedName>
        <fullName evidence="2">Uncharacterized protein</fullName>
    </submittedName>
</protein>
<gene>
    <name evidence="2" type="ORF">HPP92_004615</name>
</gene>
<dbReference type="Pfam" id="PF05340">
    <property type="entry name" value="DUF740"/>
    <property type="match status" value="2"/>
</dbReference>
<comment type="caution">
    <text evidence="2">The sequence shown here is derived from an EMBL/GenBank/DDBJ whole genome shotgun (WGS) entry which is preliminary data.</text>
</comment>
<dbReference type="InterPro" id="IPR008004">
    <property type="entry name" value="OCTOPUS-like"/>
</dbReference>
<evidence type="ECO:0000313" key="3">
    <source>
        <dbReference type="Proteomes" id="UP000639772"/>
    </source>
</evidence>
<dbReference type="PANTHER" id="PTHR31659:SF25">
    <property type="entry name" value="OS03G0148400 PROTEIN"/>
    <property type="match status" value="1"/>
</dbReference>
<evidence type="ECO:0000313" key="2">
    <source>
        <dbReference type="EMBL" id="KAG0493621.1"/>
    </source>
</evidence>
<accession>A0A835RRU7</accession>
<reference evidence="2 3" key="1">
    <citation type="journal article" date="2020" name="Nat. Food">
        <title>A phased Vanilla planifolia genome enables genetic improvement of flavour and production.</title>
        <authorList>
            <person name="Hasing T."/>
            <person name="Tang H."/>
            <person name="Brym M."/>
            <person name="Khazi F."/>
            <person name="Huang T."/>
            <person name="Chambers A.H."/>
        </authorList>
    </citation>
    <scope>NUCLEOTIDE SEQUENCE [LARGE SCALE GENOMIC DNA]</scope>
    <source>
        <tissue evidence="2">Leaf</tissue>
    </source>
</reference>
<proteinExistence type="predicted"/>
<sequence length="461" mass="51675">MNLETGGFARCVKHPSQFFIGFCSTCLVERLTNVDSVESTQKLSHFIRNGAEIAGSLPYSLRKNGDVRVRKTLLSLFKLEDLDELDNKGCALATQTGCNDYRLESALNFETGSKDLDDRSGSRIVSVSSGASGNASVENVKLESLNNGNVKENDIFLWLQSKIPMKGFKCRRSASMKGQSQDMCFKDRIKGKSVENKPDVQNSLYVRGVHDLNEVSWEKPRHSWDGSMMSKALTCSFSCLEERQKVSYKIKKSSPDKSVNFDTQTSAGASDFCKPRSASLPDHNPSSPDHNFGASLKEVLNRESVKDISISKVCRKKTHGWSRVWDWSIPSPFRDFSKRNGHVLERSLSESWRDNHKDINARTIQSDTEVAFNGNALSHASASGNSTRGAFVANCDRLGFRPEWQKMQEFKLSRSRSVHYSAPQNVDNGLLRFYLTPLRINRSNKVKCRRSSQLAKGFPGL</sequence>
<dbReference type="OrthoDB" id="681577at2759"/>
<name>A0A835RRU7_VANPL</name>